<dbReference type="NCBIfam" id="NF002883">
    <property type="entry name" value="PRK03352.1"/>
    <property type="match status" value="1"/>
</dbReference>
<accession>A0A2T0VH95</accession>
<dbReference type="GO" id="GO:0003887">
    <property type="term" value="F:DNA-directed DNA polymerase activity"/>
    <property type="evidence" value="ECO:0007669"/>
    <property type="project" value="UniProtKB-EC"/>
</dbReference>
<evidence type="ECO:0000259" key="4">
    <source>
        <dbReference type="PROSITE" id="PS50173"/>
    </source>
</evidence>
<dbReference type="GO" id="GO:0003684">
    <property type="term" value="F:damaged DNA binding"/>
    <property type="evidence" value="ECO:0007669"/>
    <property type="project" value="InterPro"/>
</dbReference>
<dbReference type="PANTHER" id="PTHR11076:SF33">
    <property type="entry name" value="DNA POLYMERASE KAPPA"/>
    <property type="match status" value="1"/>
</dbReference>
<dbReference type="Pfam" id="PF00817">
    <property type="entry name" value="IMS"/>
    <property type="match status" value="1"/>
</dbReference>
<feature type="domain" description="UmuC" evidence="4">
    <location>
        <begin position="31"/>
        <end position="210"/>
    </location>
</feature>
<dbReference type="CDD" id="cd03586">
    <property type="entry name" value="PolY_Pol_IV_kappa"/>
    <property type="match status" value="1"/>
</dbReference>
<sequence length="381" mass="40746">MIPGVNQATPRPDAFSVVLRHTGGVSGIRWVLHVDLDQFIAAVEVLRRPELAGRPIIIGGRGDPTERAVVSTASYEARAFGVGSGMPLRIAARKVPDAVILPVDQDAYLAASETVMATLRERPGATVQVLGWDEAFVGVETENPEAYARQVHDAVLERTGLHCSVGIGDTLVRAKVATGFAKPAGVFRLTADNWLDVMGSCPTRDLWGVGSKVSGRLAKLGINTVAELAASDPVGLVPEFGPKMGPWYVELGRGDGTSVVDDTPWVARGHSRETTFQRDLTDPAEVEAAVRNLTAQVLADVLAEGRPVVGLTLKIRYSPFVTTTRARKMPATSDGSEVLARALDLAAEIEEGRPIRLLGLRAEMAMPDDSRKGHTPIRGGW</sequence>
<evidence type="ECO:0000256" key="1">
    <source>
        <dbReference type="ARBA" id="ARBA00010945"/>
    </source>
</evidence>
<dbReference type="EMBL" id="PVTL01000002">
    <property type="protein sequence ID" value="PRY69579.1"/>
    <property type="molecule type" value="Genomic_DNA"/>
</dbReference>
<dbReference type="SUPFAM" id="SSF56672">
    <property type="entry name" value="DNA/RNA polymerases"/>
    <property type="match status" value="1"/>
</dbReference>
<dbReference type="GO" id="GO:0042276">
    <property type="term" value="P:error-prone translesion synthesis"/>
    <property type="evidence" value="ECO:0007669"/>
    <property type="project" value="TreeGrafter"/>
</dbReference>
<dbReference type="InterPro" id="IPR036775">
    <property type="entry name" value="DNA_pol_Y-fam_lit_finger_sf"/>
</dbReference>
<keyword evidence="6" id="KW-1185">Reference proteome</keyword>
<evidence type="ECO:0000256" key="3">
    <source>
        <dbReference type="ARBA" id="ARBA00049244"/>
    </source>
</evidence>
<evidence type="ECO:0000256" key="2">
    <source>
        <dbReference type="ARBA" id="ARBA00025589"/>
    </source>
</evidence>
<dbReference type="Pfam" id="PF11799">
    <property type="entry name" value="IMS_C"/>
    <property type="match status" value="1"/>
</dbReference>
<protein>
    <submittedName>
        <fullName evidence="5">DNA polymerase-4</fullName>
    </submittedName>
</protein>
<dbReference type="GO" id="GO:0009432">
    <property type="term" value="P:SOS response"/>
    <property type="evidence" value="ECO:0007669"/>
    <property type="project" value="TreeGrafter"/>
</dbReference>
<dbReference type="InterPro" id="IPR001126">
    <property type="entry name" value="UmuC"/>
</dbReference>
<comment type="catalytic activity">
    <reaction evidence="3">
        <text>DNA(n) + a 2'-deoxyribonucleoside 5'-triphosphate = DNA(n+1) + diphosphate</text>
        <dbReference type="Rhea" id="RHEA:22508"/>
        <dbReference type="Rhea" id="RHEA-COMP:17339"/>
        <dbReference type="Rhea" id="RHEA-COMP:17340"/>
        <dbReference type="ChEBI" id="CHEBI:33019"/>
        <dbReference type="ChEBI" id="CHEBI:61560"/>
        <dbReference type="ChEBI" id="CHEBI:173112"/>
        <dbReference type="EC" id="2.7.7.7"/>
    </reaction>
</comment>
<proteinExistence type="inferred from homology"/>
<dbReference type="Gene3D" id="3.30.70.270">
    <property type="match status" value="1"/>
</dbReference>
<dbReference type="Gene3D" id="3.40.1170.60">
    <property type="match status" value="1"/>
</dbReference>
<evidence type="ECO:0000313" key="5">
    <source>
        <dbReference type="EMBL" id="PRY69579.1"/>
    </source>
</evidence>
<dbReference type="Gene3D" id="3.30.1490.100">
    <property type="entry name" value="DNA polymerase, Y-family, little finger domain"/>
    <property type="match status" value="1"/>
</dbReference>
<dbReference type="PROSITE" id="PS50173">
    <property type="entry name" value="UMUC"/>
    <property type="match status" value="1"/>
</dbReference>
<dbReference type="Gene3D" id="1.10.150.20">
    <property type="entry name" value="5' to 3' exonuclease, C-terminal subdomain"/>
    <property type="match status" value="1"/>
</dbReference>
<dbReference type="InterPro" id="IPR050116">
    <property type="entry name" value="DNA_polymerase-Y"/>
</dbReference>
<comment type="caution">
    <text evidence="5">The sequence shown here is derived from an EMBL/GenBank/DDBJ whole genome shotgun (WGS) entry which is preliminary data.</text>
</comment>
<dbReference type="InterPro" id="IPR017961">
    <property type="entry name" value="DNA_pol_Y-fam_little_finger"/>
</dbReference>
<dbReference type="PANTHER" id="PTHR11076">
    <property type="entry name" value="DNA REPAIR POLYMERASE UMUC / TRANSFERASE FAMILY MEMBER"/>
    <property type="match status" value="1"/>
</dbReference>
<dbReference type="InterPro" id="IPR043128">
    <property type="entry name" value="Rev_trsase/Diguanyl_cyclase"/>
</dbReference>
<dbReference type="Proteomes" id="UP000237983">
    <property type="component" value="Unassembled WGS sequence"/>
</dbReference>
<comment type="similarity">
    <text evidence="1">Belongs to the DNA polymerase type-Y family.</text>
</comment>
<evidence type="ECO:0000313" key="6">
    <source>
        <dbReference type="Proteomes" id="UP000237983"/>
    </source>
</evidence>
<reference evidence="5 6" key="1">
    <citation type="submission" date="2018-03" db="EMBL/GenBank/DDBJ databases">
        <title>Genomic Encyclopedia of Type Strains, Phase III (KMG-III): the genomes of soil and plant-associated and newly described type strains.</title>
        <authorList>
            <person name="Whitman W."/>
        </authorList>
    </citation>
    <scope>NUCLEOTIDE SEQUENCE [LARGE SCALE GENOMIC DNA]</scope>
    <source>
        <strain evidence="5 6">CGMCC 1.12484</strain>
    </source>
</reference>
<comment type="function">
    <text evidence="2">Poorly processive, error-prone DNA polymerase involved in untargeted mutagenesis. Copies undamaged DNA at stalled replication forks, which arise in vivo from mismatched or misaligned primer ends. These misaligned primers can be extended by PolIV. Exhibits no 3'-5' exonuclease (proofreading) activity. May be involved in translesional synthesis, in conjunction with the beta clamp from PolIII.</text>
</comment>
<gene>
    <name evidence="5" type="ORF">B0I08_102255</name>
</gene>
<dbReference type="SUPFAM" id="SSF100879">
    <property type="entry name" value="Lesion bypass DNA polymerase (Y-family), little finger domain"/>
    <property type="match status" value="1"/>
</dbReference>
<dbReference type="InterPro" id="IPR022880">
    <property type="entry name" value="DNApol_IV"/>
</dbReference>
<dbReference type="GO" id="GO:0005829">
    <property type="term" value="C:cytosol"/>
    <property type="evidence" value="ECO:0007669"/>
    <property type="project" value="TreeGrafter"/>
</dbReference>
<dbReference type="InterPro" id="IPR043502">
    <property type="entry name" value="DNA/RNA_pol_sf"/>
</dbReference>
<dbReference type="AlphaFoldDB" id="A0A2T0VH95"/>
<name>A0A2T0VH95_9MICO</name>
<dbReference type="GO" id="GO:0006281">
    <property type="term" value="P:DNA repair"/>
    <property type="evidence" value="ECO:0007669"/>
    <property type="project" value="InterPro"/>
</dbReference>
<organism evidence="5 6">
    <name type="scientific">Glaciihabitans tibetensis</name>
    <dbReference type="NCBI Taxonomy" id="1266600"/>
    <lineage>
        <taxon>Bacteria</taxon>
        <taxon>Bacillati</taxon>
        <taxon>Actinomycetota</taxon>
        <taxon>Actinomycetes</taxon>
        <taxon>Micrococcales</taxon>
        <taxon>Microbacteriaceae</taxon>
        <taxon>Glaciihabitans</taxon>
    </lineage>
</organism>